<dbReference type="InterPro" id="IPR010343">
    <property type="entry name" value="ArAE_1"/>
</dbReference>
<evidence type="ECO:0000256" key="5">
    <source>
        <dbReference type="ARBA" id="ARBA00023136"/>
    </source>
</evidence>
<evidence type="ECO:0000313" key="8">
    <source>
        <dbReference type="Proteomes" id="UP000040576"/>
    </source>
</evidence>
<feature type="transmembrane region" description="Helical" evidence="6">
    <location>
        <begin position="52"/>
        <end position="70"/>
    </location>
</feature>
<dbReference type="AlphaFoldDB" id="A0A090ISU9"/>
<comment type="subcellular location">
    <subcellularLocation>
        <location evidence="1">Cell membrane</location>
        <topology evidence="1">Multi-pass membrane protein</topology>
    </subcellularLocation>
</comment>
<keyword evidence="4 6" id="KW-1133">Transmembrane helix</keyword>
<dbReference type="PANTHER" id="PTHR40064:SF1">
    <property type="entry name" value="MEMBRANE PROTEIN"/>
    <property type="match status" value="1"/>
</dbReference>
<reference evidence="7 8" key="1">
    <citation type="submission" date="2014-07" db="EMBL/GenBank/DDBJ databases">
        <authorList>
            <person name="Wibberg Daniel"/>
        </authorList>
    </citation>
    <scope>NUCLEOTIDE SEQUENCE [LARGE SCALE GENOMIC DNA]</scope>
</reference>
<dbReference type="Pfam" id="PF06081">
    <property type="entry name" value="ArAE_1"/>
    <property type="match status" value="1"/>
</dbReference>
<sequence length="112" mass="12869">MTGMGYRTLKTAVGAGLAIWLADLFQLQFSTFAGIIVIMCIERTRKRSLETIKGKFFSCLLSLLLGGLFLEVFGYNPLFFQFLFYYLFLCWSNFIFKVALSQVWSFSSISMH</sequence>
<dbReference type="Proteomes" id="UP000040576">
    <property type="component" value="Unassembled WGS sequence"/>
</dbReference>
<dbReference type="RefSeq" id="WP_051988999.1">
    <property type="nucleotide sequence ID" value="NZ_CCRF01000035.1"/>
</dbReference>
<keyword evidence="8" id="KW-1185">Reference proteome</keyword>
<feature type="transmembrane region" description="Helical" evidence="6">
    <location>
        <begin position="12"/>
        <end position="40"/>
    </location>
</feature>
<keyword evidence="5 6" id="KW-0472">Membrane</keyword>
<evidence type="ECO:0000313" key="7">
    <source>
        <dbReference type="EMBL" id="CEE00752.1"/>
    </source>
</evidence>
<evidence type="ECO:0000256" key="6">
    <source>
        <dbReference type="SAM" id="Phobius"/>
    </source>
</evidence>
<evidence type="ECO:0000256" key="1">
    <source>
        <dbReference type="ARBA" id="ARBA00004651"/>
    </source>
</evidence>
<keyword evidence="3 6" id="KW-0812">Transmembrane</keyword>
<organism evidence="7 8">
    <name type="scientific">Caldibacillus thermoamylovorans</name>
    <dbReference type="NCBI Taxonomy" id="35841"/>
    <lineage>
        <taxon>Bacteria</taxon>
        <taxon>Bacillati</taxon>
        <taxon>Bacillota</taxon>
        <taxon>Bacilli</taxon>
        <taxon>Bacillales</taxon>
        <taxon>Bacillaceae</taxon>
        <taxon>Caldibacillus</taxon>
    </lineage>
</organism>
<keyword evidence="2" id="KW-1003">Cell membrane</keyword>
<dbReference type="PANTHER" id="PTHR40064">
    <property type="entry name" value="MEMBRANE PROTEIN-RELATED"/>
    <property type="match status" value="1"/>
</dbReference>
<evidence type="ECO:0000256" key="3">
    <source>
        <dbReference type="ARBA" id="ARBA00022692"/>
    </source>
</evidence>
<protein>
    <submittedName>
        <fullName evidence="7">Putative membrane protein</fullName>
    </submittedName>
</protein>
<dbReference type="GO" id="GO:0005886">
    <property type="term" value="C:plasma membrane"/>
    <property type="evidence" value="ECO:0007669"/>
    <property type="project" value="UniProtKB-SubCell"/>
</dbReference>
<dbReference type="EMBL" id="CCRF01000035">
    <property type="protein sequence ID" value="CEE00752.1"/>
    <property type="molecule type" value="Genomic_DNA"/>
</dbReference>
<dbReference type="InterPro" id="IPR052984">
    <property type="entry name" value="UPF0421"/>
</dbReference>
<gene>
    <name evidence="7" type="ORF">BT1A1_0905</name>
</gene>
<evidence type="ECO:0000256" key="2">
    <source>
        <dbReference type="ARBA" id="ARBA00022475"/>
    </source>
</evidence>
<accession>A0A090ISU9</accession>
<proteinExistence type="predicted"/>
<feature type="transmembrane region" description="Helical" evidence="6">
    <location>
        <begin position="82"/>
        <end position="100"/>
    </location>
</feature>
<evidence type="ECO:0000256" key="4">
    <source>
        <dbReference type="ARBA" id="ARBA00022989"/>
    </source>
</evidence>
<name>A0A090ISU9_9BACI</name>